<dbReference type="PANTHER" id="PTHR14413">
    <property type="entry name" value="RIBOSOMAL PROTEIN L17"/>
    <property type="match status" value="1"/>
</dbReference>
<evidence type="ECO:0000256" key="1">
    <source>
        <dbReference type="ARBA" id="ARBA00008777"/>
    </source>
</evidence>
<dbReference type="PATRIC" id="fig|1134406.4.peg.3974"/>
<evidence type="ECO:0000256" key="4">
    <source>
        <dbReference type="HAMAP-Rule" id="MF_01368"/>
    </source>
</evidence>
<dbReference type="Proteomes" id="UP000050417">
    <property type="component" value="Unassembled WGS sequence"/>
</dbReference>
<gene>
    <name evidence="4" type="primary">rplQ</name>
    <name evidence="6" type="ORF">ADN00_12465</name>
</gene>
<keyword evidence="3 4" id="KW-0687">Ribonucleoprotein</keyword>
<dbReference type="GO" id="GO:0022625">
    <property type="term" value="C:cytosolic large ribosomal subunit"/>
    <property type="evidence" value="ECO:0007669"/>
    <property type="project" value="TreeGrafter"/>
</dbReference>
<accession>A0A0P6X1A1</accession>
<dbReference type="AlphaFoldDB" id="A0A0P6X1A1"/>
<dbReference type="Pfam" id="PF01196">
    <property type="entry name" value="Ribosomal_L17"/>
    <property type="match status" value="1"/>
</dbReference>
<evidence type="ECO:0000256" key="2">
    <source>
        <dbReference type="ARBA" id="ARBA00022980"/>
    </source>
</evidence>
<sequence>MRHQVAGYKLSRSKDQRNALRRTLINQLFTHEKIQTTRAKAMAIRGDAEKLITLARNAEKASDVEKVNARRLAASRLENATVVKKLFEDIGPRFANRNGGYTRMFRLGLRQGDSAEMVRLELVED</sequence>
<dbReference type="RefSeq" id="WP_075063343.1">
    <property type="nucleotide sequence ID" value="NZ_LGCL01000026.1"/>
</dbReference>
<evidence type="ECO:0000313" key="7">
    <source>
        <dbReference type="Proteomes" id="UP000050417"/>
    </source>
</evidence>
<evidence type="ECO:0000256" key="5">
    <source>
        <dbReference type="RuleBase" id="RU000660"/>
    </source>
</evidence>
<dbReference type="InterPro" id="IPR036373">
    <property type="entry name" value="Ribosomal_bL17_sf"/>
</dbReference>
<dbReference type="GO" id="GO:0003735">
    <property type="term" value="F:structural constituent of ribosome"/>
    <property type="evidence" value="ECO:0007669"/>
    <property type="project" value="InterPro"/>
</dbReference>
<protein>
    <recommendedName>
        <fullName evidence="4">Large ribosomal subunit protein bL17</fullName>
    </recommendedName>
</protein>
<dbReference type="STRING" id="1134406.ADN00_12465"/>
<dbReference type="HAMAP" id="MF_01368">
    <property type="entry name" value="Ribosomal_bL17"/>
    <property type="match status" value="1"/>
</dbReference>
<dbReference type="OrthoDB" id="9809073at2"/>
<keyword evidence="2 4" id="KW-0689">Ribosomal protein</keyword>
<reference evidence="6 7" key="1">
    <citation type="submission" date="2015-07" db="EMBL/GenBank/DDBJ databases">
        <title>Genome sequence of Ornatilinea apprima DSM 23815.</title>
        <authorList>
            <person name="Hemp J."/>
            <person name="Ward L.M."/>
            <person name="Pace L.A."/>
            <person name="Fischer W.W."/>
        </authorList>
    </citation>
    <scope>NUCLEOTIDE SEQUENCE [LARGE SCALE GENOMIC DNA]</scope>
    <source>
        <strain evidence="6 7">P3M-1</strain>
    </source>
</reference>
<keyword evidence="7" id="KW-1185">Reference proteome</keyword>
<dbReference type="InterPro" id="IPR000456">
    <property type="entry name" value="Ribosomal_bL17"/>
</dbReference>
<evidence type="ECO:0000256" key="3">
    <source>
        <dbReference type="ARBA" id="ARBA00023274"/>
    </source>
</evidence>
<dbReference type="EMBL" id="LGCL01000026">
    <property type="protein sequence ID" value="KPL76141.1"/>
    <property type="molecule type" value="Genomic_DNA"/>
</dbReference>
<dbReference type="Gene3D" id="3.90.1030.10">
    <property type="entry name" value="Ribosomal protein L17"/>
    <property type="match status" value="1"/>
</dbReference>
<dbReference type="GO" id="GO:0006412">
    <property type="term" value="P:translation"/>
    <property type="evidence" value="ECO:0007669"/>
    <property type="project" value="UniProtKB-UniRule"/>
</dbReference>
<dbReference type="NCBIfam" id="TIGR00059">
    <property type="entry name" value="L17"/>
    <property type="match status" value="1"/>
</dbReference>
<comment type="caution">
    <text evidence="6">The sequence shown here is derived from an EMBL/GenBank/DDBJ whole genome shotgun (WGS) entry which is preliminary data.</text>
</comment>
<comment type="subunit">
    <text evidence="4">Part of the 50S ribosomal subunit. Contacts protein L32.</text>
</comment>
<dbReference type="SUPFAM" id="SSF64263">
    <property type="entry name" value="Prokaryotic ribosomal protein L17"/>
    <property type="match status" value="1"/>
</dbReference>
<proteinExistence type="inferred from homology"/>
<evidence type="ECO:0000313" key="6">
    <source>
        <dbReference type="EMBL" id="KPL76141.1"/>
    </source>
</evidence>
<dbReference type="PANTHER" id="PTHR14413:SF16">
    <property type="entry name" value="LARGE RIBOSOMAL SUBUNIT PROTEIN BL17M"/>
    <property type="match status" value="1"/>
</dbReference>
<comment type="similarity">
    <text evidence="1 4 5">Belongs to the bacterial ribosomal protein bL17 family.</text>
</comment>
<organism evidence="6 7">
    <name type="scientific">Ornatilinea apprima</name>
    <dbReference type="NCBI Taxonomy" id="1134406"/>
    <lineage>
        <taxon>Bacteria</taxon>
        <taxon>Bacillati</taxon>
        <taxon>Chloroflexota</taxon>
        <taxon>Anaerolineae</taxon>
        <taxon>Anaerolineales</taxon>
        <taxon>Anaerolineaceae</taxon>
        <taxon>Ornatilinea</taxon>
    </lineage>
</organism>
<name>A0A0P6X1A1_9CHLR</name>